<evidence type="ECO:0000313" key="2">
    <source>
        <dbReference type="EMBL" id="JAE13648.1"/>
    </source>
</evidence>
<proteinExistence type="predicted"/>
<reference evidence="2" key="2">
    <citation type="journal article" date="2015" name="Data Brief">
        <title>Shoot transcriptome of the giant reed, Arundo donax.</title>
        <authorList>
            <person name="Barrero R.A."/>
            <person name="Guerrero F.D."/>
            <person name="Moolhuijzen P."/>
            <person name="Goolsby J.A."/>
            <person name="Tidwell J."/>
            <person name="Bellgard S.E."/>
            <person name="Bellgard M.I."/>
        </authorList>
    </citation>
    <scope>NUCLEOTIDE SEQUENCE</scope>
    <source>
        <tissue evidence="2">Shoot tissue taken approximately 20 cm above the soil surface</tissue>
    </source>
</reference>
<accession>A0A0A9FZ66</accession>
<evidence type="ECO:0000256" key="1">
    <source>
        <dbReference type="SAM" id="SignalP"/>
    </source>
</evidence>
<sequence length="108" mass="12146">MHILSALLQKSFIAHIQVAVPVLCALCDASTCSFSPHFCHRRKGKKHSENPYLPAYILPAQQNLYLQSTLISLAPVYSQELWVSNGREFHVSQGNVLHDYRSVDHGCL</sequence>
<feature type="signal peptide" evidence="1">
    <location>
        <begin position="1"/>
        <end position="29"/>
    </location>
</feature>
<dbReference type="EMBL" id="GBRH01184248">
    <property type="protein sequence ID" value="JAE13648.1"/>
    <property type="molecule type" value="Transcribed_RNA"/>
</dbReference>
<feature type="chain" id="PRO_5002064849" evidence="1">
    <location>
        <begin position="30"/>
        <end position="108"/>
    </location>
</feature>
<keyword evidence="1" id="KW-0732">Signal</keyword>
<dbReference type="AlphaFoldDB" id="A0A0A9FZ66"/>
<protein>
    <submittedName>
        <fullName evidence="2">Formyltetrahydrofolate deformylase</fullName>
    </submittedName>
</protein>
<organism evidence="2">
    <name type="scientific">Arundo donax</name>
    <name type="common">Giant reed</name>
    <name type="synonym">Donax arundinaceus</name>
    <dbReference type="NCBI Taxonomy" id="35708"/>
    <lineage>
        <taxon>Eukaryota</taxon>
        <taxon>Viridiplantae</taxon>
        <taxon>Streptophyta</taxon>
        <taxon>Embryophyta</taxon>
        <taxon>Tracheophyta</taxon>
        <taxon>Spermatophyta</taxon>
        <taxon>Magnoliopsida</taxon>
        <taxon>Liliopsida</taxon>
        <taxon>Poales</taxon>
        <taxon>Poaceae</taxon>
        <taxon>PACMAD clade</taxon>
        <taxon>Arundinoideae</taxon>
        <taxon>Arundineae</taxon>
        <taxon>Arundo</taxon>
    </lineage>
</organism>
<reference evidence="2" key="1">
    <citation type="submission" date="2014-09" db="EMBL/GenBank/DDBJ databases">
        <authorList>
            <person name="Magalhaes I.L.F."/>
            <person name="Oliveira U."/>
            <person name="Santos F.R."/>
            <person name="Vidigal T.H.D.A."/>
            <person name="Brescovit A.D."/>
            <person name="Santos A.J."/>
        </authorList>
    </citation>
    <scope>NUCLEOTIDE SEQUENCE</scope>
    <source>
        <tissue evidence="2">Shoot tissue taken approximately 20 cm above the soil surface</tissue>
    </source>
</reference>
<name>A0A0A9FZ66_ARUDO</name>